<keyword evidence="3" id="KW-1185">Reference proteome</keyword>
<name>K6UN50_9MICO</name>
<dbReference type="SUPFAM" id="SSF53474">
    <property type="entry name" value="alpha/beta-Hydrolases"/>
    <property type="match status" value="1"/>
</dbReference>
<dbReference type="Proteomes" id="UP000008495">
    <property type="component" value="Unassembled WGS sequence"/>
</dbReference>
<evidence type="ECO:0000259" key="1">
    <source>
        <dbReference type="Pfam" id="PF12697"/>
    </source>
</evidence>
<protein>
    <recommendedName>
        <fullName evidence="1">AB hydrolase-1 domain-containing protein</fullName>
    </recommendedName>
</protein>
<evidence type="ECO:0000313" key="3">
    <source>
        <dbReference type="Proteomes" id="UP000008495"/>
    </source>
</evidence>
<dbReference type="InterPro" id="IPR029058">
    <property type="entry name" value="AB_hydrolase_fold"/>
</dbReference>
<dbReference type="EMBL" id="BAGZ01000016">
    <property type="protein sequence ID" value="GAB78686.1"/>
    <property type="molecule type" value="Genomic_DNA"/>
</dbReference>
<reference evidence="2 3" key="1">
    <citation type="submission" date="2012-08" db="EMBL/GenBank/DDBJ databases">
        <title>Whole genome shotgun sequence of Austwickia chelonae NBRC 105200.</title>
        <authorList>
            <person name="Yoshida I."/>
            <person name="Hosoyama A."/>
            <person name="Tsuchikane K."/>
            <person name="Katsumata H."/>
            <person name="Ando Y."/>
            <person name="Ohji S."/>
            <person name="Hamada M."/>
            <person name="Tamura T."/>
            <person name="Yamazoe A."/>
            <person name="Yamazaki S."/>
            <person name="Fujita N."/>
        </authorList>
    </citation>
    <scope>NUCLEOTIDE SEQUENCE [LARGE SCALE GENOMIC DNA]</scope>
    <source>
        <strain evidence="2 3">NBRC 105200</strain>
    </source>
</reference>
<dbReference type="AlphaFoldDB" id="K6UN50"/>
<dbReference type="GO" id="GO:0003824">
    <property type="term" value="F:catalytic activity"/>
    <property type="evidence" value="ECO:0007669"/>
    <property type="project" value="UniProtKB-ARBA"/>
</dbReference>
<dbReference type="Gene3D" id="3.40.50.1820">
    <property type="entry name" value="alpha/beta hydrolase"/>
    <property type="match status" value="1"/>
</dbReference>
<organism evidence="2 3">
    <name type="scientific">Austwickia chelonae NBRC 105200</name>
    <dbReference type="NCBI Taxonomy" id="1184607"/>
    <lineage>
        <taxon>Bacteria</taxon>
        <taxon>Bacillati</taxon>
        <taxon>Actinomycetota</taxon>
        <taxon>Actinomycetes</taxon>
        <taxon>Micrococcales</taxon>
        <taxon>Dermatophilaceae</taxon>
        <taxon>Austwickia</taxon>
    </lineage>
</organism>
<sequence length="240" mass="26139">MSEDGEVTAASCPESESRRILLFTGAGMVSRSYQGLLRRCLPEGRYEVWERNSGDIEADVAGAAEICAEDPPGSVVVVAHSMGAFAAEAFVRRHPDRVGGLVLLDPSAELDLSAPTEDVAALSSLPGRHWAGRIPVVRRFLRDFRRYDCDAAAVAALRVASSLPDVPVVVVTALLTRWRSGDRRWKEVQGRLVAELASAHPQGDRGVTWEFLVPCGHAVMWWRPAATAQIVRSVVDRTRG</sequence>
<accession>K6UN50</accession>
<dbReference type="InterPro" id="IPR000073">
    <property type="entry name" value="AB_hydrolase_1"/>
</dbReference>
<dbReference type="Pfam" id="PF12697">
    <property type="entry name" value="Abhydrolase_6"/>
    <property type="match status" value="1"/>
</dbReference>
<comment type="caution">
    <text evidence="2">The sequence shown here is derived from an EMBL/GenBank/DDBJ whole genome shotgun (WGS) entry which is preliminary data.</text>
</comment>
<gene>
    <name evidence="2" type="ORF">AUCHE_16_01060</name>
</gene>
<proteinExistence type="predicted"/>
<feature type="domain" description="AB hydrolase-1" evidence="1">
    <location>
        <begin position="58"/>
        <end position="229"/>
    </location>
</feature>
<dbReference type="STRING" id="100225.SAMN05421595_2340"/>
<dbReference type="RefSeq" id="WP_006503443.1">
    <property type="nucleotide sequence ID" value="NZ_BAGZ01000016.1"/>
</dbReference>
<evidence type="ECO:0000313" key="2">
    <source>
        <dbReference type="EMBL" id="GAB78686.1"/>
    </source>
</evidence>